<keyword evidence="2" id="KW-0732">Signal</keyword>
<dbReference type="AlphaFoldDB" id="A0A1G2UR70"/>
<protein>
    <recommendedName>
        <fullName evidence="5">DUF5667 domain-containing protein</fullName>
    </recommendedName>
</protein>
<evidence type="ECO:0000256" key="1">
    <source>
        <dbReference type="SAM" id="Coils"/>
    </source>
</evidence>
<evidence type="ECO:0000313" key="3">
    <source>
        <dbReference type="EMBL" id="OHB11899.1"/>
    </source>
</evidence>
<gene>
    <name evidence="3" type="ORF">A3G99_01075</name>
</gene>
<dbReference type="Proteomes" id="UP000176558">
    <property type="component" value="Unassembled WGS sequence"/>
</dbReference>
<comment type="caution">
    <text evidence="3">The sequence shown here is derived from an EMBL/GenBank/DDBJ whole genome shotgun (WGS) entry which is preliminary data.</text>
</comment>
<evidence type="ECO:0000256" key="2">
    <source>
        <dbReference type="SAM" id="SignalP"/>
    </source>
</evidence>
<evidence type="ECO:0000313" key="4">
    <source>
        <dbReference type="Proteomes" id="UP000176558"/>
    </source>
</evidence>
<proteinExistence type="predicted"/>
<name>A0A1G2UR70_9BACT</name>
<evidence type="ECO:0008006" key="5">
    <source>
        <dbReference type="Google" id="ProtNLM"/>
    </source>
</evidence>
<sequence length="180" mass="19514">MKKLINIFVIVALLSLGGVAFAQSGRANVGAVSTTSRSAQAIKNFLKNRAEHKWTKMIERFDKALEKEENVMNRLASRIAKIKASGGQTANAEKFLTEAQTHLNLAKTSLENLRTLVASAITEEEAGGTISELKDNMIAMRKAAGETKTHIIETHKALQKIVGSLRGISQLRNASSTPSI</sequence>
<accession>A0A1G2UR70</accession>
<keyword evidence="1" id="KW-0175">Coiled coil</keyword>
<feature type="signal peptide" evidence="2">
    <location>
        <begin position="1"/>
        <end position="22"/>
    </location>
</feature>
<dbReference type="EMBL" id="MHWT01000026">
    <property type="protein sequence ID" value="OHB11899.1"/>
    <property type="molecule type" value="Genomic_DNA"/>
</dbReference>
<feature type="coiled-coil region" evidence="1">
    <location>
        <begin position="58"/>
        <end position="85"/>
    </location>
</feature>
<feature type="chain" id="PRO_5009584760" description="DUF5667 domain-containing protein" evidence="2">
    <location>
        <begin position="23"/>
        <end position="180"/>
    </location>
</feature>
<reference evidence="3 4" key="1">
    <citation type="journal article" date="2016" name="Nat. Commun.">
        <title>Thousands of microbial genomes shed light on interconnected biogeochemical processes in an aquifer system.</title>
        <authorList>
            <person name="Anantharaman K."/>
            <person name="Brown C.T."/>
            <person name="Hug L.A."/>
            <person name="Sharon I."/>
            <person name="Castelle C.J."/>
            <person name="Probst A.J."/>
            <person name="Thomas B.C."/>
            <person name="Singh A."/>
            <person name="Wilkins M.J."/>
            <person name="Karaoz U."/>
            <person name="Brodie E.L."/>
            <person name="Williams K.H."/>
            <person name="Hubbard S.S."/>
            <person name="Banfield J.F."/>
        </authorList>
    </citation>
    <scope>NUCLEOTIDE SEQUENCE [LARGE SCALE GENOMIC DNA]</scope>
</reference>
<organism evidence="3 4">
    <name type="scientific">Candidatus Zambryskibacteria bacterium RIFCSPLOWO2_12_FULL_39_23</name>
    <dbReference type="NCBI Taxonomy" id="1802776"/>
    <lineage>
        <taxon>Bacteria</taxon>
        <taxon>Candidatus Zambryskiibacteriota</taxon>
    </lineage>
</organism>